<evidence type="ECO:0000313" key="2">
    <source>
        <dbReference type="EnsemblMetazoa" id="CLYHEMP006996.1"/>
    </source>
</evidence>
<dbReference type="PANTHER" id="PTHR31393">
    <property type="entry name" value="C5ORF31"/>
    <property type="match status" value="1"/>
</dbReference>
<dbReference type="InterPro" id="IPR027886">
    <property type="entry name" value="SPMIP4"/>
</dbReference>
<proteinExistence type="predicted"/>
<sequence length="446" mass="50912">MSVASYDRTHPSNYLSKTFESNVLFSPGQTGRRTISNENYVRQVAKDFYQPPTPWGRKNSYGARNFIHLKGTPNGNDMVIVAKGSKHFGSGITSKPRGVVIQEQYQITPYIKNKLRPDDELIPASTKVDLTSHQVDHKYPIDHPYTSHIPKNDLLPSSTPDEDAVSLQDENYIHPADSPASAPQPYIHSKTRGAPYRHELIDIPLDSKRKPTTWPQAQNLQSIRGPGCQRNVYYPTPRTQLDSSLTQPQPERPVSKETLKTLKDVNKSMMQSIYQKDFVGERNEKPKTLENDEILNTFKDMEIQSYSGVPSHVADAIASNKNENTLMGSSDEPRFKRPMYKGVRPYTTVGIFKETSPSAVSQSELAKSKPNQSERAKTAHLATNQYHKSEDEPLVPFERTEYQRTYNSKYPEREVPDLRATWDVRKPLLEKRHFVPIGERKLYIQR</sequence>
<dbReference type="GO" id="GO:0005813">
    <property type="term" value="C:centrosome"/>
    <property type="evidence" value="ECO:0007669"/>
    <property type="project" value="TreeGrafter"/>
</dbReference>
<name>A0A7M5UZZ0_9CNID</name>
<evidence type="ECO:0000313" key="3">
    <source>
        <dbReference type="Proteomes" id="UP000594262"/>
    </source>
</evidence>
<dbReference type="GeneID" id="136812316"/>
<dbReference type="Pfam" id="PF15093">
    <property type="entry name" value="SPMIP4-like"/>
    <property type="match status" value="1"/>
</dbReference>
<reference evidence="2" key="1">
    <citation type="submission" date="2021-01" db="UniProtKB">
        <authorList>
            <consortium name="EnsemblMetazoa"/>
        </authorList>
    </citation>
    <scope>IDENTIFICATION</scope>
</reference>
<dbReference type="AlphaFoldDB" id="A0A7M5UZZ0"/>
<feature type="region of interest" description="Disordered" evidence="1">
    <location>
        <begin position="173"/>
        <end position="192"/>
    </location>
</feature>
<dbReference type="Proteomes" id="UP000594262">
    <property type="component" value="Unplaced"/>
</dbReference>
<keyword evidence="3" id="KW-1185">Reference proteome</keyword>
<organism evidence="2 3">
    <name type="scientific">Clytia hemisphaerica</name>
    <dbReference type="NCBI Taxonomy" id="252671"/>
    <lineage>
        <taxon>Eukaryota</taxon>
        <taxon>Metazoa</taxon>
        <taxon>Cnidaria</taxon>
        <taxon>Hydrozoa</taxon>
        <taxon>Hydroidolina</taxon>
        <taxon>Leptothecata</taxon>
        <taxon>Obeliida</taxon>
        <taxon>Clytiidae</taxon>
        <taxon>Clytia</taxon>
    </lineage>
</organism>
<dbReference type="PANTHER" id="PTHR31393:SF2">
    <property type="entry name" value="CHROMOSOME 7 OPEN READING FRAME 31"/>
    <property type="match status" value="1"/>
</dbReference>
<dbReference type="OrthoDB" id="10040207at2759"/>
<protein>
    <submittedName>
        <fullName evidence="2">Uncharacterized protein</fullName>
    </submittedName>
</protein>
<feature type="compositionally biased region" description="Polar residues" evidence="1">
    <location>
        <begin position="357"/>
        <end position="371"/>
    </location>
</feature>
<feature type="region of interest" description="Disordered" evidence="1">
    <location>
        <begin position="141"/>
        <end position="162"/>
    </location>
</feature>
<accession>A0A7M5UZZ0</accession>
<dbReference type="RefSeq" id="XP_066924916.1">
    <property type="nucleotide sequence ID" value="XM_067068815.1"/>
</dbReference>
<feature type="region of interest" description="Disordered" evidence="1">
    <location>
        <begin position="357"/>
        <end position="376"/>
    </location>
</feature>
<dbReference type="EnsemblMetazoa" id="CLYHEMT006996.1">
    <property type="protein sequence ID" value="CLYHEMP006996.1"/>
    <property type="gene ID" value="CLYHEMG006996"/>
</dbReference>
<evidence type="ECO:0000256" key="1">
    <source>
        <dbReference type="SAM" id="MobiDB-lite"/>
    </source>
</evidence>